<feature type="region of interest" description="Disordered" evidence="1">
    <location>
        <begin position="72"/>
        <end position="205"/>
    </location>
</feature>
<feature type="compositionally biased region" description="Low complexity" evidence="1">
    <location>
        <begin position="265"/>
        <end position="274"/>
    </location>
</feature>
<feature type="transmembrane region" description="Helical" evidence="2">
    <location>
        <begin position="430"/>
        <end position="455"/>
    </location>
</feature>
<feature type="compositionally biased region" description="Gly residues" evidence="1">
    <location>
        <begin position="193"/>
        <end position="202"/>
    </location>
</feature>
<organism evidence="4 5">
    <name type="scientific">Nocardia terpenica</name>
    <dbReference type="NCBI Taxonomy" id="455432"/>
    <lineage>
        <taxon>Bacteria</taxon>
        <taxon>Bacillati</taxon>
        <taxon>Actinomycetota</taxon>
        <taxon>Actinomycetes</taxon>
        <taxon>Mycobacteriales</taxon>
        <taxon>Nocardiaceae</taxon>
        <taxon>Nocardia</taxon>
    </lineage>
</organism>
<keyword evidence="2" id="KW-0472">Membrane</keyword>
<dbReference type="PROSITE" id="PS00108">
    <property type="entry name" value="PROTEIN_KINASE_ST"/>
    <property type="match status" value="1"/>
</dbReference>
<evidence type="ECO:0000313" key="5">
    <source>
        <dbReference type="Proteomes" id="UP000076512"/>
    </source>
</evidence>
<name>A0A161XAJ7_9NOCA</name>
<evidence type="ECO:0000256" key="2">
    <source>
        <dbReference type="SAM" id="Phobius"/>
    </source>
</evidence>
<feature type="region of interest" description="Disordered" evidence="1">
    <location>
        <begin position="255"/>
        <end position="317"/>
    </location>
</feature>
<feature type="compositionally biased region" description="Polar residues" evidence="1">
    <location>
        <begin position="279"/>
        <end position="288"/>
    </location>
</feature>
<dbReference type="Pfam" id="PF00069">
    <property type="entry name" value="Pkinase"/>
    <property type="match status" value="1"/>
</dbReference>
<keyword evidence="2" id="KW-0812">Transmembrane</keyword>
<dbReference type="InterPro" id="IPR000719">
    <property type="entry name" value="Prot_kinase_dom"/>
</dbReference>
<evidence type="ECO:0000313" key="4">
    <source>
        <dbReference type="EMBL" id="KZM70148.1"/>
    </source>
</evidence>
<keyword evidence="5" id="KW-1185">Reference proteome</keyword>
<dbReference type="AlphaFoldDB" id="A0A161XAJ7"/>
<feature type="domain" description="Protein kinase" evidence="3">
    <location>
        <begin position="1"/>
        <end position="219"/>
    </location>
</feature>
<dbReference type="PANTHER" id="PTHR24359:SF1">
    <property type="entry name" value="INHIBITOR OF NUCLEAR FACTOR KAPPA-B KINASE EPSILON SUBUNIT HOMOLOG 1-RELATED"/>
    <property type="match status" value="1"/>
</dbReference>
<evidence type="ECO:0000259" key="3">
    <source>
        <dbReference type="PROSITE" id="PS50011"/>
    </source>
</evidence>
<keyword evidence="2" id="KW-1133">Transmembrane helix</keyword>
<dbReference type="InterPro" id="IPR011009">
    <property type="entry name" value="Kinase-like_dom_sf"/>
</dbReference>
<dbReference type="EMBL" id="LWGR01000016">
    <property type="protein sequence ID" value="KZM70148.1"/>
    <property type="molecule type" value="Genomic_DNA"/>
</dbReference>
<accession>A0A161XAJ7</accession>
<sequence length="586" mass="60073">MRLVRGQNLRALLRRECPMDPARAVAIVDQVADALDAAHSAGLVHRDVKPANVLVTEADFAYLADFGIARSEGDSGRDAYDAPVGESRQDTYATPASEGRQHAYGEPVGDSRQGAFGTPASGSRQDTYDAPANDSSTYGEPVGDSGQDTHGAPSPGSGQGGYGASVSEGGPESRSARGGYEASGETSADVVPGGYGAGGGRDMPGVRMRDEATTFQPFGPEGPTIAAQMRPRGADPTRVFPVEAGQEPAPRGYPLDEGGEPPVAGAPTTVMPTGVGTGRPSTADSPTTFMARDRAPSDAEDTDPQAHGFEPPTTGTLRIIPPAKQGDEHDTGSDLPVIHPSDPTLVRPGEFQFTPLPQQSPPRPPAPWELPPRTEFLPRSDLRQPGAETAYEGDEYGYEEGEGYGYDEHYGGSDYAADEYDDRRANKRSIAVPIVLGVLGVALAAVVAAFGWHVLNKPPGTSVAISTGSPTTRAATASPSPSAATTTGAATSTSAAATPPPGATACQSTGAAQGKYAHAATGTSVTSCGFAEAVRAAYAQAASAGSQPATVVALSPVTGRSYTMTCTTSGRVVTCSGGENAVVYVY</sequence>
<comment type="caution">
    <text evidence="4">The sequence shown here is derived from an EMBL/GenBank/DDBJ whole genome shotgun (WGS) entry which is preliminary data.</text>
</comment>
<dbReference type="Gene3D" id="1.10.510.10">
    <property type="entry name" value="Transferase(Phosphotransferase) domain 1"/>
    <property type="match status" value="1"/>
</dbReference>
<feature type="region of interest" description="Disordered" evidence="1">
    <location>
        <begin position="466"/>
        <end position="508"/>
    </location>
</feature>
<feature type="compositionally biased region" description="Low complexity" evidence="1">
    <location>
        <begin position="466"/>
        <end position="497"/>
    </location>
</feature>
<proteinExistence type="predicted"/>
<dbReference type="PANTHER" id="PTHR24359">
    <property type="entry name" value="SERINE/THREONINE-PROTEIN KINASE SBK1"/>
    <property type="match status" value="1"/>
</dbReference>
<dbReference type="InterPro" id="IPR008271">
    <property type="entry name" value="Ser/Thr_kinase_AS"/>
</dbReference>
<dbReference type="GO" id="GO:0005524">
    <property type="term" value="F:ATP binding"/>
    <property type="evidence" value="ECO:0007669"/>
    <property type="project" value="InterPro"/>
</dbReference>
<dbReference type="PROSITE" id="PS50011">
    <property type="entry name" value="PROTEIN_KINASE_DOM"/>
    <property type="match status" value="1"/>
</dbReference>
<dbReference type="STRING" id="455432.AWN90_06200"/>
<dbReference type="Proteomes" id="UP000076512">
    <property type="component" value="Unassembled WGS sequence"/>
</dbReference>
<reference evidence="4 5" key="1">
    <citation type="submission" date="2016-04" db="EMBL/GenBank/DDBJ databases">
        <authorList>
            <person name="Evans L.H."/>
            <person name="Alamgir A."/>
            <person name="Owens N."/>
            <person name="Weber N.D."/>
            <person name="Virtaneva K."/>
            <person name="Barbian K."/>
            <person name="Babar A."/>
            <person name="Rosenke K."/>
        </authorList>
    </citation>
    <scope>NUCLEOTIDE SEQUENCE [LARGE SCALE GENOMIC DNA]</scope>
    <source>
        <strain evidence="4 5">IFM 0406</strain>
    </source>
</reference>
<dbReference type="GO" id="GO:0004674">
    <property type="term" value="F:protein serine/threonine kinase activity"/>
    <property type="evidence" value="ECO:0007669"/>
    <property type="project" value="TreeGrafter"/>
</dbReference>
<dbReference type="SUPFAM" id="SSF56112">
    <property type="entry name" value="Protein kinase-like (PK-like)"/>
    <property type="match status" value="1"/>
</dbReference>
<protein>
    <recommendedName>
        <fullName evidence="3">Protein kinase domain-containing protein</fullName>
    </recommendedName>
</protein>
<gene>
    <name evidence="4" type="ORF">AWN90_06200</name>
</gene>
<evidence type="ECO:0000256" key="1">
    <source>
        <dbReference type="SAM" id="MobiDB-lite"/>
    </source>
</evidence>